<organism evidence="2 3">
    <name type="scientific">Blastopirellula sediminis</name>
    <dbReference type="NCBI Taxonomy" id="2894196"/>
    <lineage>
        <taxon>Bacteria</taxon>
        <taxon>Pseudomonadati</taxon>
        <taxon>Planctomycetota</taxon>
        <taxon>Planctomycetia</taxon>
        <taxon>Pirellulales</taxon>
        <taxon>Pirellulaceae</taxon>
        <taxon>Blastopirellula</taxon>
    </lineage>
</organism>
<protein>
    <submittedName>
        <fullName evidence="2">Uncharacterized protein</fullName>
    </submittedName>
</protein>
<dbReference type="RefSeq" id="WP_230217160.1">
    <property type="nucleotide sequence ID" value="NZ_JAJKFT010000004.1"/>
</dbReference>
<keyword evidence="1" id="KW-0812">Transmembrane</keyword>
<evidence type="ECO:0000313" key="3">
    <source>
        <dbReference type="Proteomes" id="UP001139103"/>
    </source>
</evidence>
<proteinExistence type="predicted"/>
<evidence type="ECO:0000313" key="2">
    <source>
        <dbReference type="EMBL" id="MCC9628153.1"/>
    </source>
</evidence>
<sequence>MTRSTILLFDAIISLALGVFLAAFPRALVELLGLPATETVFYPSLLGGVVIGIAIALFYEWKLAASGRSGAGLGVRGAMAIDLSAAAFLAGWLICGDLELPMRGVVILWGIVGLLILVSVLGFLAEQNLPRE</sequence>
<keyword evidence="1" id="KW-0472">Membrane</keyword>
<name>A0A9X1SFC5_9BACT</name>
<evidence type="ECO:0000256" key="1">
    <source>
        <dbReference type="SAM" id="Phobius"/>
    </source>
</evidence>
<feature type="transmembrane region" description="Helical" evidence="1">
    <location>
        <begin position="106"/>
        <end position="125"/>
    </location>
</feature>
<feature type="transmembrane region" description="Helical" evidence="1">
    <location>
        <begin position="73"/>
        <end position="94"/>
    </location>
</feature>
<feature type="transmembrane region" description="Helical" evidence="1">
    <location>
        <begin position="40"/>
        <end position="61"/>
    </location>
</feature>
<accession>A0A9X1SFC5</accession>
<keyword evidence="1" id="KW-1133">Transmembrane helix</keyword>
<reference evidence="2" key="1">
    <citation type="submission" date="2021-11" db="EMBL/GenBank/DDBJ databases">
        <title>Genome sequence.</title>
        <authorList>
            <person name="Sun Q."/>
        </authorList>
    </citation>
    <scope>NUCLEOTIDE SEQUENCE</scope>
    <source>
        <strain evidence="2">JC732</strain>
    </source>
</reference>
<dbReference type="Proteomes" id="UP001139103">
    <property type="component" value="Unassembled WGS sequence"/>
</dbReference>
<gene>
    <name evidence="2" type="ORF">LOC68_07080</name>
</gene>
<feature type="transmembrane region" description="Helical" evidence="1">
    <location>
        <begin position="7"/>
        <end position="28"/>
    </location>
</feature>
<keyword evidence="3" id="KW-1185">Reference proteome</keyword>
<comment type="caution">
    <text evidence="2">The sequence shown here is derived from an EMBL/GenBank/DDBJ whole genome shotgun (WGS) entry which is preliminary data.</text>
</comment>
<dbReference type="AlphaFoldDB" id="A0A9X1SFC5"/>
<dbReference type="EMBL" id="JAJKFT010000004">
    <property type="protein sequence ID" value="MCC9628153.1"/>
    <property type="molecule type" value="Genomic_DNA"/>
</dbReference>